<accession>A0ACC2ZS34</accession>
<name>A0ACC2ZS34_9EURO</name>
<evidence type="ECO:0000313" key="1">
    <source>
        <dbReference type="EMBL" id="KAJ9650286.1"/>
    </source>
</evidence>
<proteinExistence type="predicted"/>
<dbReference type="EMBL" id="JAPDRQ010000360">
    <property type="protein sequence ID" value="KAJ9650286.1"/>
    <property type="molecule type" value="Genomic_DNA"/>
</dbReference>
<dbReference type="Proteomes" id="UP001172386">
    <property type="component" value="Unassembled WGS sequence"/>
</dbReference>
<evidence type="ECO:0000313" key="2">
    <source>
        <dbReference type="Proteomes" id="UP001172386"/>
    </source>
</evidence>
<gene>
    <name evidence="1" type="ORF">H2198_010407</name>
</gene>
<sequence length="82" mass="9284">MERSVGKEVSVNSGFFCDLGSEGDWSFIVKEMEEEEEDEEEDEDVGVVIRAWMFKNRTVGSRSRNFVLAGSGRIDENFDGPN</sequence>
<comment type="caution">
    <text evidence="1">The sequence shown here is derived from an EMBL/GenBank/DDBJ whole genome shotgun (WGS) entry which is preliminary data.</text>
</comment>
<reference evidence="1" key="1">
    <citation type="submission" date="2022-10" db="EMBL/GenBank/DDBJ databases">
        <title>Culturing micro-colonial fungi from biological soil crusts in the Mojave desert and describing Neophaeococcomyces mojavensis, and introducing the new genera and species Taxawa tesnikishii.</title>
        <authorList>
            <person name="Kurbessoian T."/>
            <person name="Stajich J.E."/>
        </authorList>
    </citation>
    <scope>NUCLEOTIDE SEQUENCE</scope>
    <source>
        <strain evidence="1">JES_112</strain>
    </source>
</reference>
<keyword evidence="2" id="KW-1185">Reference proteome</keyword>
<protein>
    <submittedName>
        <fullName evidence="1">Uncharacterized protein</fullName>
    </submittedName>
</protein>
<organism evidence="1 2">
    <name type="scientific">Neophaeococcomyces mojaviensis</name>
    <dbReference type="NCBI Taxonomy" id="3383035"/>
    <lineage>
        <taxon>Eukaryota</taxon>
        <taxon>Fungi</taxon>
        <taxon>Dikarya</taxon>
        <taxon>Ascomycota</taxon>
        <taxon>Pezizomycotina</taxon>
        <taxon>Eurotiomycetes</taxon>
        <taxon>Chaetothyriomycetidae</taxon>
        <taxon>Chaetothyriales</taxon>
        <taxon>Chaetothyriales incertae sedis</taxon>
        <taxon>Neophaeococcomyces</taxon>
    </lineage>
</organism>